<accession>A0AAJ0PEE0</accession>
<dbReference type="Pfam" id="PF21825">
    <property type="entry name" value="crAss001_48"/>
    <property type="match status" value="1"/>
</dbReference>
<dbReference type="RefSeq" id="WP_058639004.1">
    <property type="nucleotide sequence ID" value="NZ_LDSN01000036.1"/>
</dbReference>
<dbReference type="EMBL" id="LDSN01000036">
    <property type="protein sequence ID" value="KTT16887.1"/>
    <property type="molecule type" value="Genomic_DNA"/>
</dbReference>
<reference evidence="1 2" key="1">
    <citation type="journal article" date="2016" name="Front. Microbiol.">
        <title>Genomic Resource of Rice Seed Associated Bacteria.</title>
        <authorList>
            <person name="Midha S."/>
            <person name="Bansal K."/>
            <person name="Sharma S."/>
            <person name="Kumar N."/>
            <person name="Patil P.P."/>
            <person name="Chaudhry V."/>
            <person name="Patil P.B."/>
        </authorList>
    </citation>
    <scope>NUCLEOTIDE SEQUENCE [LARGE SCALE GENOMIC DNA]</scope>
    <source>
        <strain evidence="1 2">NS96</strain>
    </source>
</reference>
<name>A0AAJ0PEE0_9PSED</name>
<gene>
    <name evidence="1" type="ORF">NS96R_14135</name>
</gene>
<evidence type="ECO:0000313" key="2">
    <source>
        <dbReference type="Proteomes" id="UP000071644"/>
    </source>
</evidence>
<dbReference type="AlphaFoldDB" id="A0AAJ0PEE0"/>
<dbReference type="Proteomes" id="UP000071644">
    <property type="component" value="Unassembled WGS sequence"/>
</dbReference>
<proteinExistence type="predicted"/>
<comment type="caution">
    <text evidence="1">The sequence shown here is derived from an EMBL/GenBank/DDBJ whole genome shotgun (WGS) entry which is preliminary data.</text>
</comment>
<sequence length="117" mass="12776">MTQQFVSIPQVVTAWEQERDGQAGYVVKAADGQTEWKSKEAFESAHIELGHIGHLPPSQQAVLGERAQLAVNHTALTAFTKSAMFASVPEAEQARLLLQLDAQGVVHDILLERIAAF</sequence>
<organism evidence="1 2">
    <name type="scientific">Pseudomonas parafulva</name>
    <dbReference type="NCBI Taxonomy" id="157782"/>
    <lineage>
        <taxon>Bacteria</taxon>
        <taxon>Pseudomonadati</taxon>
        <taxon>Pseudomonadota</taxon>
        <taxon>Gammaproteobacteria</taxon>
        <taxon>Pseudomonadales</taxon>
        <taxon>Pseudomonadaceae</taxon>
        <taxon>Pseudomonas</taxon>
    </lineage>
</organism>
<evidence type="ECO:0000313" key="1">
    <source>
        <dbReference type="EMBL" id="KTT16887.1"/>
    </source>
</evidence>
<dbReference type="InterPro" id="IPR054052">
    <property type="entry name" value="Y16Q-like"/>
</dbReference>
<protein>
    <submittedName>
        <fullName evidence="1">Uncharacterized protein</fullName>
    </submittedName>
</protein>